<sequence length="241" mass="25513">MRPRITLLVAAALLAVAVQGRAGPPPPAPALQPGAGEGLGIANLGDAGAALLRPFDDPIVLSLDAGSGATSTPLHCQALLELAPHIVGTRPATDWNVLQQRLADCHALRWLAAAGQARRSAMPPRLDAARETWRWPAAIWPAVSRDEVDALAGAGQTLRQASGRRAWTRTALGGAAPEALTLAARGYSVRLQWLARGDFDGDGWEDWLLRWQARAEGGSWRAVRCVLLTRKMPAGAFTVGP</sequence>
<reference evidence="2 3" key="1">
    <citation type="submission" date="2019-06" db="EMBL/GenBank/DDBJ databases">
        <title>Whole genome shotgun sequence of Zoogloea ramigera NBRC 15342.</title>
        <authorList>
            <person name="Hosoyama A."/>
            <person name="Uohara A."/>
            <person name="Ohji S."/>
            <person name="Ichikawa N."/>
        </authorList>
    </citation>
    <scope>NUCLEOTIDE SEQUENCE [LARGE SCALE GENOMIC DNA]</scope>
    <source>
        <strain evidence="2 3">NBRC 15342</strain>
    </source>
</reference>
<organism evidence="2 3">
    <name type="scientific">Zoogloea ramigera</name>
    <dbReference type="NCBI Taxonomy" id="350"/>
    <lineage>
        <taxon>Bacteria</taxon>
        <taxon>Pseudomonadati</taxon>
        <taxon>Pseudomonadota</taxon>
        <taxon>Betaproteobacteria</taxon>
        <taxon>Rhodocyclales</taxon>
        <taxon>Zoogloeaceae</taxon>
        <taxon>Zoogloea</taxon>
    </lineage>
</organism>
<keyword evidence="3" id="KW-1185">Reference proteome</keyword>
<dbReference type="OrthoDB" id="8756905at2"/>
<proteinExistence type="predicted"/>
<dbReference type="AlphaFoldDB" id="A0A4Y4CR02"/>
<evidence type="ECO:0000313" key="3">
    <source>
        <dbReference type="Proteomes" id="UP000318422"/>
    </source>
</evidence>
<dbReference type="Proteomes" id="UP000318422">
    <property type="component" value="Unassembled WGS sequence"/>
</dbReference>
<evidence type="ECO:0000256" key="1">
    <source>
        <dbReference type="SAM" id="SignalP"/>
    </source>
</evidence>
<protein>
    <recommendedName>
        <fullName evidence="4">Lipoprotein</fullName>
    </recommendedName>
</protein>
<evidence type="ECO:0008006" key="4">
    <source>
        <dbReference type="Google" id="ProtNLM"/>
    </source>
</evidence>
<comment type="caution">
    <text evidence="2">The sequence shown here is derived from an EMBL/GenBank/DDBJ whole genome shotgun (WGS) entry which is preliminary data.</text>
</comment>
<feature type="signal peptide" evidence="1">
    <location>
        <begin position="1"/>
        <end position="22"/>
    </location>
</feature>
<accession>A0A4Y4CR02</accession>
<dbReference type="EMBL" id="BJNV01000017">
    <property type="protein sequence ID" value="GEC95348.1"/>
    <property type="molecule type" value="Genomic_DNA"/>
</dbReference>
<name>A0A4Y4CR02_ZOORA</name>
<evidence type="ECO:0000313" key="2">
    <source>
        <dbReference type="EMBL" id="GEC95348.1"/>
    </source>
</evidence>
<keyword evidence="1" id="KW-0732">Signal</keyword>
<gene>
    <name evidence="2" type="ORF">ZRA01_14210</name>
</gene>
<dbReference type="RefSeq" id="WP_141350759.1">
    <property type="nucleotide sequence ID" value="NZ_BJNV01000017.1"/>
</dbReference>
<feature type="chain" id="PRO_5021235191" description="Lipoprotein" evidence="1">
    <location>
        <begin position="23"/>
        <end position="241"/>
    </location>
</feature>